<evidence type="ECO:0000256" key="1">
    <source>
        <dbReference type="ARBA" id="ARBA00022679"/>
    </source>
</evidence>
<dbReference type="InParanoid" id="A0BEH8"/>
<dbReference type="STRING" id="5888.A0BEH8"/>
<dbReference type="PROSITE" id="PS50011">
    <property type="entry name" value="PROTEIN_KINASE_DOM"/>
    <property type="match status" value="1"/>
</dbReference>
<dbReference type="Pfam" id="PF00069">
    <property type="entry name" value="Pkinase"/>
    <property type="match status" value="1"/>
</dbReference>
<dbReference type="Proteomes" id="UP000000600">
    <property type="component" value="Unassembled WGS sequence"/>
</dbReference>
<dbReference type="eggNOG" id="KOG0594">
    <property type="taxonomic scope" value="Eukaryota"/>
</dbReference>
<dbReference type="SUPFAM" id="SSF56112">
    <property type="entry name" value="Protein kinase-like (PK-like)"/>
    <property type="match status" value="1"/>
</dbReference>
<keyword evidence="7" id="KW-1185">Reference proteome</keyword>
<organism evidence="6 7">
    <name type="scientific">Paramecium tetraurelia</name>
    <dbReference type="NCBI Taxonomy" id="5888"/>
    <lineage>
        <taxon>Eukaryota</taxon>
        <taxon>Sar</taxon>
        <taxon>Alveolata</taxon>
        <taxon>Ciliophora</taxon>
        <taxon>Intramacronucleata</taxon>
        <taxon>Oligohymenophorea</taxon>
        <taxon>Peniculida</taxon>
        <taxon>Parameciidae</taxon>
        <taxon>Paramecium</taxon>
    </lineage>
</organism>
<dbReference type="HOGENOM" id="CLU_671682_0_0_1"/>
<proteinExistence type="predicted"/>
<evidence type="ECO:0000313" key="7">
    <source>
        <dbReference type="Proteomes" id="UP000000600"/>
    </source>
</evidence>
<name>A0BEH8_PARTE</name>
<dbReference type="SMART" id="SM00220">
    <property type="entry name" value="S_TKc"/>
    <property type="match status" value="1"/>
</dbReference>
<dbReference type="KEGG" id="ptm:GSPATT00027978001"/>
<dbReference type="InterPro" id="IPR045269">
    <property type="entry name" value="Atg1-like"/>
</dbReference>
<evidence type="ECO:0000256" key="4">
    <source>
        <dbReference type="ARBA" id="ARBA00022840"/>
    </source>
</evidence>
<dbReference type="CDD" id="cd00180">
    <property type="entry name" value="PKc"/>
    <property type="match status" value="1"/>
</dbReference>
<dbReference type="GO" id="GO:0010506">
    <property type="term" value="P:regulation of autophagy"/>
    <property type="evidence" value="ECO:0000318"/>
    <property type="project" value="GO_Central"/>
</dbReference>
<dbReference type="GO" id="GO:0005776">
    <property type="term" value="C:autophagosome"/>
    <property type="evidence" value="ECO:0000318"/>
    <property type="project" value="GO_Central"/>
</dbReference>
<evidence type="ECO:0000256" key="3">
    <source>
        <dbReference type="ARBA" id="ARBA00022777"/>
    </source>
</evidence>
<dbReference type="RefSeq" id="XP_001424343.1">
    <property type="nucleotide sequence ID" value="XM_001424306.1"/>
</dbReference>
<feature type="domain" description="Protein kinase" evidence="5">
    <location>
        <begin position="18"/>
        <end position="281"/>
    </location>
</feature>
<evidence type="ECO:0000256" key="2">
    <source>
        <dbReference type="ARBA" id="ARBA00022741"/>
    </source>
</evidence>
<dbReference type="GeneID" id="5010127"/>
<dbReference type="OMA" id="MSTIFHE"/>
<dbReference type="OrthoDB" id="4062651at2759"/>
<dbReference type="GO" id="GO:0005829">
    <property type="term" value="C:cytosol"/>
    <property type="evidence" value="ECO:0000318"/>
    <property type="project" value="GO_Central"/>
</dbReference>
<dbReference type="GO" id="GO:0016020">
    <property type="term" value="C:membrane"/>
    <property type="evidence" value="ECO:0000318"/>
    <property type="project" value="GO_Central"/>
</dbReference>
<dbReference type="GO" id="GO:0000045">
    <property type="term" value="P:autophagosome assembly"/>
    <property type="evidence" value="ECO:0000318"/>
    <property type="project" value="GO_Central"/>
</dbReference>
<dbReference type="GO" id="GO:0000407">
    <property type="term" value="C:phagophore assembly site"/>
    <property type="evidence" value="ECO:0000318"/>
    <property type="project" value="GO_Central"/>
</dbReference>
<accession>A0BEH8</accession>
<dbReference type="Gene3D" id="3.30.200.20">
    <property type="entry name" value="Phosphorylase Kinase, domain 1"/>
    <property type="match status" value="1"/>
</dbReference>
<dbReference type="GO" id="GO:0005524">
    <property type="term" value="F:ATP binding"/>
    <property type="evidence" value="ECO:0007669"/>
    <property type="project" value="UniProtKB-KW"/>
</dbReference>
<keyword evidence="3" id="KW-0418">Kinase</keyword>
<dbReference type="AlphaFoldDB" id="A0BEH8"/>
<evidence type="ECO:0000313" key="6">
    <source>
        <dbReference type="EMBL" id="CAK56945.1"/>
    </source>
</evidence>
<dbReference type="PANTHER" id="PTHR24348:SF22">
    <property type="entry name" value="NON-SPECIFIC SERINE_THREONINE PROTEIN KINASE"/>
    <property type="match status" value="1"/>
</dbReference>
<dbReference type="GO" id="GO:0005737">
    <property type="term" value="C:cytoplasm"/>
    <property type="evidence" value="ECO:0000318"/>
    <property type="project" value="GO_Central"/>
</dbReference>
<gene>
    <name evidence="6" type="ORF">GSPATT00027978001</name>
</gene>
<reference evidence="6 7" key="1">
    <citation type="journal article" date="2006" name="Nature">
        <title>Global trends of whole-genome duplications revealed by the ciliate Paramecium tetraurelia.</title>
        <authorList>
            <consortium name="Genoscope"/>
            <person name="Aury J.-M."/>
            <person name="Jaillon O."/>
            <person name="Duret L."/>
            <person name="Noel B."/>
            <person name="Jubin C."/>
            <person name="Porcel B.M."/>
            <person name="Segurens B."/>
            <person name="Daubin V."/>
            <person name="Anthouard V."/>
            <person name="Aiach N."/>
            <person name="Arnaiz O."/>
            <person name="Billaut A."/>
            <person name="Beisson J."/>
            <person name="Blanc I."/>
            <person name="Bouhouche K."/>
            <person name="Camara F."/>
            <person name="Duharcourt S."/>
            <person name="Guigo R."/>
            <person name="Gogendeau D."/>
            <person name="Katinka M."/>
            <person name="Keller A.-M."/>
            <person name="Kissmehl R."/>
            <person name="Klotz C."/>
            <person name="Koll F."/>
            <person name="Le Moue A."/>
            <person name="Lepere C."/>
            <person name="Malinsky S."/>
            <person name="Nowacki M."/>
            <person name="Nowak J.K."/>
            <person name="Plattner H."/>
            <person name="Poulain J."/>
            <person name="Ruiz F."/>
            <person name="Serrano V."/>
            <person name="Zagulski M."/>
            <person name="Dessen P."/>
            <person name="Betermier M."/>
            <person name="Weissenbach J."/>
            <person name="Scarpelli C."/>
            <person name="Schachter V."/>
            <person name="Sperling L."/>
            <person name="Meyer E."/>
            <person name="Cohen J."/>
            <person name="Wincker P."/>
        </authorList>
    </citation>
    <scope>NUCLEOTIDE SEQUENCE [LARGE SCALE GENOMIC DNA]</scope>
    <source>
        <strain evidence="6 7">Stock d4-2</strain>
    </source>
</reference>
<dbReference type="GO" id="GO:0004674">
    <property type="term" value="F:protein serine/threonine kinase activity"/>
    <property type="evidence" value="ECO:0000318"/>
    <property type="project" value="GO_Central"/>
</dbReference>
<keyword evidence="1" id="KW-0808">Transferase</keyword>
<evidence type="ECO:0000259" key="5">
    <source>
        <dbReference type="PROSITE" id="PS50011"/>
    </source>
</evidence>
<dbReference type="InterPro" id="IPR011009">
    <property type="entry name" value="Kinase-like_dom_sf"/>
</dbReference>
<sequence>MNSKFCQLYQIKIQQGPYIVYDKQVPGADGIYYAYNYDTNQNCCAKKIEIKDETERQKQITNHEKMSTIFHQNILRVYKVLQNKTEIYVIQEFCEMDFQKYINKKSNKLNLNEILDFISQISNGYIALQDQEIIHRDLKPENILQNIQLIIKICDFGLVKIDRIQTNGQQGTRCYKAPEITDSNYSYAADAFSFGLVLLEIIIKQSLNEGLKRQLVQCLEKNEFVLWFKNFQQMQNNKDNSNPSLENTDKFLEDILNNLLVYNPNNRKTWKQLYDEIEKKIMQQVGLPNCQFKQEQDQNQLSYQSPLSQSQCIPTQNQQPKFNPQIIHTDRHSQTVTKAPNFPNNNNWVKQQGQLSERNQPNQNTCVTKFLAPQMVNSGQNNQIQQVKQNFQQIQGSSNPQTLQQFLKDK</sequence>
<dbReference type="PANTHER" id="PTHR24348">
    <property type="entry name" value="SERINE/THREONINE-PROTEIN KINASE UNC-51-RELATED"/>
    <property type="match status" value="1"/>
</dbReference>
<dbReference type="InterPro" id="IPR000719">
    <property type="entry name" value="Prot_kinase_dom"/>
</dbReference>
<keyword evidence="2" id="KW-0547">Nucleotide-binding</keyword>
<keyword evidence="4" id="KW-0067">ATP-binding</keyword>
<protein>
    <recommendedName>
        <fullName evidence="5">Protein kinase domain-containing protein</fullName>
    </recommendedName>
</protein>
<dbReference type="Gene3D" id="1.10.510.10">
    <property type="entry name" value="Transferase(Phosphotransferase) domain 1"/>
    <property type="match status" value="1"/>
</dbReference>
<dbReference type="EMBL" id="CT867989">
    <property type="protein sequence ID" value="CAK56945.1"/>
    <property type="molecule type" value="Genomic_DNA"/>
</dbReference>